<dbReference type="PANTHER" id="PTHR46656:SF3">
    <property type="entry name" value="PUTATIVE-RELATED"/>
    <property type="match status" value="1"/>
</dbReference>
<dbReference type="RefSeq" id="WP_146915237.1">
    <property type="nucleotide sequence ID" value="NZ_CP042430.1"/>
</dbReference>
<dbReference type="OrthoDB" id="9765330at2"/>
<dbReference type="InterPro" id="IPR029063">
    <property type="entry name" value="SAM-dependent_MTases_sf"/>
</dbReference>
<gene>
    <name evidence="2" type="ORF">FSW04_00750</name>
</gene>
<dbReference type="CDD" id="cd01635">
    <property type="entry name" value="Glycosyltransferase_GTB-type"/>
    <property type="match status" value="1"/>
</dbReference>
<dbReference type="Gene3D" id="3.40.50.2000">
    <property type="entry name" value="Glycogen Phosphorylase B"/>
    <property type="match status" value="1"/>
</dbReference>
<dbReference type="Pfam" id="PF13489">
    <property type="entry name" value="Methyltransf_23"/>
    <property type="match status" value="1"/>
</dbReference>
<dbReference type="Gene3D" id="3.40.50.150">
    <property type="entry name" value="Vaccinia Virus protein VP39"/>
    <property type="match status" value="1"/>
</dbReference>
<keyword evidence="2" id="KW-0808">Transferase</keyword>
<dbReference type="CDD" id="cd02440">
    <property type="entry name" value="AdoMet_MTases"/>
    <property type="match status" value="1"/>
</dbReference>
<proteinExistence type="predicted"/>
<name>A0A5B8TZU1_9ACTN</name>
<sequence length="1113" mass="121167">MAVLALCLGDPEGAPLDGAEVVALEDLPVAQAWERVAASSLEHRDSVLAGPLLALALERDEQAIFLGTSMRVCAPLDPLTGALGDHDVALAGMAEARLPDDDRSPSAAIIERAGLVNPRVVALRRGTVADVLLAAWPDVVDVESPLADATVLEAPPELCPTIVVRHLERAAADASGLVVRDPGVAAAYWNLPLRPVTTVDGELRVGGAPLCLLDLAGSDGGDPAGLWSGQDRVRLIDTPALAQLVIGFADELRATPPDAPAAFAHDARGRHLDRVLRRLVREGVAEGALSAPPWADDGIDAWEELLGQPAPAGASAGITRYHHAIWESREDVQRTFPDLDGPDGPEFARWVREWGPEAPEAPGHAGTPERKLPWGVNVAGFFRSELGLGEAARLLIRSLDSVHVPALPVHGAFVPPTRQHAEFTFTTPDESPYPINIICLNGDVVPGFARESQQHFFADRHTIALWWWEVVDAFPQDWYPAFEHLDEIWVATDHIYQAIAPHSPVPVNKVRMPVVMPRIGHFPRSRLGMPEEGFTFLYVFDYHSTTARKNPVGHVEAFKAAFGEGSGAKLVLKCINADRMIAQHTRTLLAIDGHPDITVIDDFVSADEKNAMLAACDCYVSLHRSEGFGLTPAEAMALGKPVIATRYGGVLDFMTDENSYLVDHGWTAVGPGAHPYPADAVWAEPDLDHAAHLMREVFENQDEARQRGVRAQRDIQERHAPHVAGEIMLARLQNIHNGLSRSANAVTALPGAWDPEKTARRIRTPMPPVVGRGRIVKGAYRSAVGRAILPYLNRERGIDEHLLEGLVRIQDQLADVPARAAEITAAGLRQERAMTLAAFRRMRAQVDDHRRWLETLDHDVRTTADRVTHLSAFEHHVAEHRALPFMTEPFECWDDPQAGRVEGFRTALPAAEGDTYHDFEQRFRGTRERISDLQRPYVDLLRGHDPVLDCGCGRGELLELLGEAGISASGVDLDEGMLAEARSCGLDVTTGDAIALLTEAEPGAYGAVTAMQVIEHLPEPALVAFLRAGRRALGAGGRLIVETVNPHSVVALKAFWLDPTHQHPLFPEVVLELCREAGFDRGFVMHPGGEGDVERDRYRIAAYAIVADVGPET</sequence>
<dbReference type="Pfam" id="PF00534">
    <property type="entry name" value="Glycos_transf_1"/>
    <property type="match status" value="1"/>
</dbReference>
<dbReference type="KEGG" id="bsol:FSW04_00750"/>
<dbReference type="Proteomes" id="UP000321805">
    <property type="component" value="Chromosome"/>
</dbReference>
<evidence type="ECO:0000259" key="1">
    <source>
        <dbReference type="Pfam" id="PF00534"/>
    </source>
</evidence>
<dbReference type="InterPro" id="IPR001296">
    <property type="entry name" value="Glyco_trans_1"/>
</dbReference>
<accession>A0A5B8TZU1</accession>
<evidence type="ECO:0000313" key="2">
    <source>
        <dbReference type="EMBL" id="QEC46244.1"/>
    </source>
</evidence>
<dbReference type="EMBL" id="CP042430">
    <property type="protein sequence ID" value="QEC46244.1"/>
    <property type="molecule type" value="Genomic_DNA"/>
</dbReference>
<dbReference type="AlphaFoldDB" id="A0A5B8TZU1"/>
<organism evidence="2 3">
    <name type="scientific">Baekduia soli</name>
    <dbReference type="NCBI Taxonomy" id="496014"/>
    <lineage>
        <taxon>Bacteria</taxon>
        <taxon>Bacillati</taxon>
        <taxon>Actinomycetota</taxon>
        <taxon>Thermoleophilia</taxon>
        <taxon>Solirubrobacterales</taxon>
        <taxon>Baekduiaceae</taxon>
        <taxon>Baekduia</taxon>
    </lineage>
</organism>
<dbReference type="SUPFAM" id="SSF53335">
    <property type="entry name" value="S-adenosyl-L-methionine-dependent methyltransferases"/>
    <property type="match status" value="1"/>
</dbReference>
<evidence type="ECO:0000313" key="3">
    <source>
        <dbReference type="Proteomes" id="UP000321805"/>
    </source>
</evidence>
<keyword evidence="3" id="KW-1185">Reference proteome</keyword>
<reference evidence="2 3" key="1">
    <citation type="journal article" date="2018" name="J. Microbiol.">
        <title>Baekduia soli gen. nov., sp. nov., a novel bacterium isolated from the soil of Baekdu Mountain and proposal of a novel family name, Baekduiaceae fam. nov.</title>
        <authorList>
            <person name="An D.S."/>
            <person name="Siddiqi M.Z."/>
            <person name="Kim K.H."/>
            <person name="Yu H.S."/>
            <person name="Im W.T."/>
        </authorList>
    </citation>
    <scope>NUCLEOTIDE SEQUENCE [LARGE SCALE GENOMIC DNA]</scope>
    <source>
        <strain evidence="2 3">BR7-21</strain>
    </source>
</reference>
<dbReference type="SUPFAM" id="SSF53756">
    <property type="entry name" value="UDP-Glycosyltransferase/glycogen phosphorylase"/>
    <property type="match status" value="1"/>
</dbReference>
<dbReference type="PANTHER" id="PTHR46656">
    <property type="entry name" value="PUTATIVE-RELATED"/>
    <property type="match status" value="1"/>
</dbReference>
<dbReference type="GO" id="GO:0016757">
    <property type="term" value="F:glycosyltransferase activity"/>
    <property type="evidence" value="ECO:0007669"/>
    <property type="project" value="InterPro"/>
</dbReference>
<feature type="domain" description="Glycosyl transferase family 1" evidence="1">
    <location>
        <begin position="603"/>
        <end position="663"/>
    </location>
</feature>
<protein>
    <submittedName>
        <fullName evidence="2">Glycosyltransferase</fullName>
    </submittedName>
</protein>